<evidence type="ECO:0008006" key="4">
    <source>
        <dbReference type="Google" id="ProtNLM"/>
    </source>
</evidence>
<dbReference type="PANTHER" id="PTHR37162:SF10">
    <property type="entry name" value="DUF4371 DOMAIN-CONTAINING PROTEIN"/>
    <property type="match status" value="1"/>
</dbReference>
<dbReference type="EMBL" id="UYJE01008749">
    <property type="protein sequence ID" value="VDI66804.1"/>
    <property type="molecule type" value="Genomic_DNA"/>
</dbReference>
<feature type="region of interest" description="Disordered" evidence="1">
    <location>
        <begin position="98"/>
        <end position="132"/>
    </location>
</feature>
<feature type="compositionally biased region" description="Basic and acidic residues" evidence="1">
    <location>
        <begin position="100"/>
        <end position="112"/>
    </location>
</feature>
<evidence type="ECO:0000313" key="3">
    <source>
        <dbReference type="Proteomes" id="UP000596742"/>
    </source>
</evidence>
<accession>A0A8B6GNP0</accession>
<name>A0A8B6GNP0_MYTGA</name>
<keyword evidence="3" id="KW-1185">Reference proteome</keyword>
<dbReference type="PANTHER" id="PTHR37162">
    <property type="entry name" value="HAT FAMILY DIMERISATION DOMAINCONTAINING PROTEIN-RELATED"/>
    <property type="match status" value="1"/>
</dbReference>
<dbReference type="InterPro" id="IPR012337">
    <property type="entry name" value="RNaseH-like_sf"/>
</dbReference>
<sequence length="793" mass="89921">MNATCGIKERANEIFVMNYKIKLSVRRMEPEPEFPKGRVFAIDTESQFTLMMPLIQQNYEIIEVKDKFPDVVIKSPTLVSCACSVDIHLHRSFGTTNLNKQEKKSTSSKLDEVQSDDSLHSGGLPSDEEPSDILMLQDVQDNTWLDESPPCSPASFRESSCILENELHDFTSSFESVSSLSSESEYDSDGLSTAVYADQISDNIRRFTYWDSICEKLQDVLNSGLLQKNHIFYVYIDNVLNFVKQVEDPKKQFHWDERILEFVETIEYHGHKKVLNILRGPGFLGTGKGGIKHFDWKSWNLPLPSHFARHKNVSGYTTENGIHCNLLRSFLKTCAQEDSVVTSLLNNGYTKVIPVAMQKNGMALKPGLMVDIRQGVLIGGTLKIDNELLERHPNPSPEMLKSLFVQEAEVTCLTSLDNKLTLPVGVDYNCKGISSAETFEKFNLHCNQLQICLQCIKSGHINTENGVIVSGNCSSKCETCLEQRSVCQDCKRNGQCHIDPSLRCCGNCLRQKEKCVKLMVLVITMDSESKNKEHNVPVAVSDHAGPLFRKMFPDTEIAKTYGCARTKTSAIIDNLSRDKIETIVETLQKTFFACATDSSNHVNTQLYPIVVRYYNKEIDQIMTALLSMPSCNESCTGENIFNLLNREFVKYNIPWGNCVSFGCDNASVMTGKHKGVDKFVADQNENIYISGCPCHLVHIAAQKTAQKIPIKFEDLLVDIYYYLDKSYKRNLELKNGQLMCEIKTHKILKHVSTRWLSLGKCLERLLEQWDALKMFFEQEYEIEKKKKGKTKIS</sequence>
<evidence type="ECO:0000256" key="1">
    <source>
        <dbReference type="SAM" id="MobiDB-lite"/>
    </source>
</evidence>
<dbReference type="AlphaFoldDB" id="A0A8B6GNP0"/>
<dbReference type="OrthoDB" id="6151961at2759"/>
<dbReference type="Proteomes" id="UP000596742">
    <property type="component" value="Unassembled WGS sequence"/>
</dbReference>
<dbReference type="SUPFAM" id="SSF53098">
    <property type="entry name" value="Ribonuclease H-like"/>
    <property type="match status" value="1"/>
</dbReference>
<comment type="caution">
    <text evidence="2">The sequence shown here is derived from an EMBL/GenBank/DDBJ whole genome shotgun (WGS) entry which is preliminary data.</text>
</comment>
<protein>
    <recommendedName>
        <fullName evidence="4">DUF4371 domain-containing protein</fullName>
    </recommendedName>
</protein>
<organism evidence="2 3">
    <name type="scientific">Mytilus galloprovincialis</name>
    <name type="common">Mediterranean mussel</name>
    <dbReference type="NCBI Taxonomy" id="29158"/>
    <lineage>
        <taxon>Eukaryota</taxon>
        <taxon>Metazoa</taxon>
        <taxon>Spiralia</taxon>
        <taxon>Lophotrochozoa</taxon>
        <taxon>Mollusca</taxon>
        <taxon>Bivalvia</taxon>
        <taxon>Autobranchia</taxon>
        <taxon>Pteriomorphia</taxon>
        <taxon>Mytilida</taxon>
        <taxon>Mytiloidea</taxon>
        <taxon>Mytilidae</taxon>
        <taxon>Mytilinae</taxon>
        <taxon>Mytilus</taxon>
    </lineage>
</organism>
<reference evidence="2" key="1">
    <citation type="submission" date="2018-11" db="EMBL/GenBank/DDBJ databases">
        <authorList>
            <person name="Alioto T."/>
            <person name="Alioto T."/>
        </authorList>
    </citation>
    <scope>NUCLEOTIDE SEQUENCE</scope>
</reference>
<proteinExistence type="predicted"/>
<gene>
    <name evidence="2" type="ORF">MGAL_10B024628</name>
</gene>
<evidence type="ECO:0000313" key="2">
    <source>
        <dbReference type="EMBL" id="VDI66804.1"/>
    </source>
</evidence>